<dbReference type="OrthoDB" id="581894at2"/>
<organism evidence="1 2">
    <name type="scientific">Litorivita pollutaquae</name>
    <dbReference type="NCBI Taxonomy" id="2200892"/>
    <lineage>
        <taxon>Bacteria</taxon>
        <taxon>Pseudomonadati</taxon>
        <taxon>Pseudomonadota</taxon>
        <taxon>Alphaproteobacteria</taxon>
        <taxon>Rhodobacterales</taxon>
        <taxon>Paracoccaceae</taxon>
        <taxon>Litorivita</taxon>
    </lineage>
</organism>
<sequence length="256" mass="28571">MFTATAPLSHEFWLEPTEFQVESGAALYADLRNGEDFKGITLPYFDSRSDRLEIWHRGKDEAITARNGDLPAVALAQPKDGLAALVYQSGFSTVTYNDIDKFYRFIKHKDLKAQVDFDAIDAVTDSERTEVYKRFCKSLVAIGSGTGTDVPVGMETEFVALKNPYVDTGPLPVRLLYRGTPRRESQIEVFERAPDGQVRVFLLRTDHAGEAHVPVKAGYDYLLDAVVLRTPAPALAAEYDAIWETLWASLSFSVPE</sequence>
<evidence type="ECO:0000313" key="2">
    <source>
        <dbReference type="Proteomes" id="UP000248012"/>
    </source>
</evidence>
<reference evidence="1 2" key="1">
    <citation type="submission" date="2018-05" db="EMBL/GenBank/DDBJ databases">
        <title>Oceanovita maritima gen. nov., sp. nov., a marine bacterium in the family Rhodobacteraceae isolated from surface seawater of Lundu port Xiamen, China.</title>
        <authorList>
            <person name="Hetharua B.H."/>
            <person name="Min D."/>
            <person name="Liao H."/>
            <person name="Tian Y."/>
        </authorList>
    </citation>
    <scope>NUCLEOTIDE SEQUENCE [LARGE SCALE GENOMIC DNA]</scope>
    <source>
        <strain evidence="1 2">FSX-11</strain>
    </source>
</reference>
<proteinExistence type="predicted"/>
<evidence type="ECO:0000313" key="1">
    <source>
        <dbReference type="EMBL" id="PYC48637.1"/>
    </source>
</evidence>
<dbReference type="InterPro" id="IPR019613">
    <property type="entry name" value="DUF4198"/>
</dbReference>
<dbReference type="Proteomes" id="UP000248012">
    <property type="component" value="Unassembled WGS sequence"/>
</dbReference>
<protein>
    <submittedName>
        <fullName evidence="1">DUF4198 domain-containing protein</fullName>
    </submittedName>
</protein>
<accession>A0A2V4NQB6</accession>
<name>A0A2V4NQB6_9RHOB</name>
<keyword evidence="2" id="KW-1185">Reference proteome</keyword>
<dbReference type="AlphaFoldDB" id="A0A2V4NQB6"/>
<comment type="caution">
    <text evidence="1">The sequence shown here is derived from an EMBL/GenBank/DDBJ whole genome shotgun (WGS) entry which is preliminary data.</text>
</comment>
<dbReference type="Pfam" id="PF10670">
    <property type="entry name" value="DUF4198"/>
    <property type="match status" value="1"/>
</dbReference>
<dbReference type="EMBL" id="QFVT01000003">
    <property type="protein sequence ID" value="PYC48637.1"/>
    <property type="molecule type" value="Genomic_DNA"/>
</dbReference>
<gene>
    <name evidence="1" type="ORF">DI396_04835</name>
</gene>